<keyword evidence="1" id="KW-0812">Transmembrane</keyword>
<name>A0A8J3MSY1_9CHLR</name>
<reference evidence="2" key="1">
    <citation type="submission" date="2020-10" db="EMBL/GenBank/DDBJ databases">
        <title>Taxonomic study of unclassified bacteria belonging to the class Ktedonobacteria.</title>
        <authorList>
            <person name="Yabe S."/>
            <person name="Wang C.M."/>
            <person name="Zheng Y."/>
            <person name="Sakai Y."/>
            <person name="Cavaletti L."/>
            <person name="Monciardini P."/>
            <person name="Donadio S."/>
        </authorList>
    </citation>
    <scope>NUCLEOTIDE SEQUENCE</scope>
    <source>
        <strain evidence="2">SOSP1-1</strain>
    </source>
</reference>
<dbReference type="Proteomes" id="UP000612362">
    <property type="component" value="Unassembled WGS sequence"/>
</dbReference>
<dbReference type="AlphaFoldDB" id="A0A8J3MSY1"/>
<comment type="caution">
    <text evidence="2">The sequence shown here is derived from an EMBL/GenBank/DDBJ whole genome shotgun (WGS) entry which is preliminary data.</text>
</comment>
<organism evidence="2 3">
    <name type="scientific">Ktedonospora formicarum</name>
    <dbReference type="NCBI Taxonomy" id="2778364"/>
    <lineage>
        <taxon>Bacteria</taxon>
        <taxon>Bacillati</taxon>
        <taxon>Chloroflexota</taxon>
        <taxon>Ktedonobacteria</taxon>
        <taxon>Ktedonobacterales</taxon>
        <taxon>Ktedonobacteraceae</taxon>
        <taxon>Ktedonospora</taxon>
    </lineage>
</organism>
<protein>
    <submittedName>
        <fullName evidence="2">Uncharacterized protein</fullName>
    </submittedName>
</protein>
<dbReference type="EMBL" id="BNJF01000001">
    <property type="protein sequence ID" value="GHO43805.1"/>
    <property type="molecule type" value="Genomic_DNA"/>
</dbReference>
<evidence type="ECO:0000313" key="3">
    <source>
        <dbReference type="Proteomes" id="UP000612362"/>
    </source>
</evidence>
<keyword evidence="1" id="KW-1133">Transmembrane helix</keyword>
<gene>
    <name evidence="2" type="ORF">KSX_19680</name>
</gene>
<evidence type="ECO:0000256" key="1">
    <source>
        <dbReference type="SAM" id="Phobius"/>
    </source>
</evidence>
<sequence length="39" mass="4128">MEEPMPELTLGTQAVVILILVAFIAGLVVGVVLSRPTIH</sequence>
<proteinExistence type="predicted"/>
<accession>A0A8J3MSY1</accession>
<keyword evidence="3" id="KW-1185">Reference proteome</keyword>
<keyword evidence="1" id="KW-0472">Membrane</keyword>
<feature type="transmembrane region" description="Helical" evidence="1">
    <location>
        <begin position="12"/>
        <end position="33"/>
    </location>
</feature>
<evidence type="ECO:0000313" key="2">
    <source>
        <dbReference type="EMBL" id="GHO43805.1"/>
    </source>
</evidence>